<dbReference type="EMBL" id="FOVE01000014">
    <property type="protein sequence ID" value="SFN64899.1"/>
    <property type="molecule type" value="Genomic_DNA"/>
</dbReference>
<dbReference type="RefSeq" id="WP_091195338.1">
    <property type="nucleotide sequence ID" value="NZ_FOVE01000014.1"/>
</dbReference>
<protein>
    <submittedName>
        <fullName evidence="1">Uncharacterized protein</fullName>
    </submittedName>
</protein>
<evidence type="ECO:0000313" key="1">
    <source>
        <dbReference type="EMBL" id="SFN64899.1"/>
    </source>
</evidence>
<reference evidence="2" key="1">
    <citation type="submission" date="2016-10" db="EMBL/GenBank/DDBJ databases">
        <authorList>
            <person name="Varghese N."/>
            <person name="Submissions S."/>
        </authorList>
    </citation>
    <scope>NUCLEOTIDE SEQUENCE [LARGE SCALE GENOMIC DNA]</scope>
    <source>
        <strain evidence="2">DSM 6150</strain>
    </source>
</reference>
<dbReference type="Proteomes" id="UP000242869">
    <property type="component" value="Unassembled WGS sequence"/>
</dbReference>
<dbReference type="AlphaFoldDB" id="A0A1I5ARR9"/>
<organism evidence="1 2">
    <name type="scientific">Formivibrio citricus</name>
    <dbReference type="NCBI Taxonomy" id="83765"/>
    <lineage>
        <taxon>Bacteria</taxon>
        <taxon>Pseudomonadati</taxon>
        <taxon>Pseudomonadota</taxon>
        <taxon>Betaproteobacteria</taxon>
        <taxon>Neisseriales</taxon>
        <taxon>Chitinibacteraceae</taxon>
        <taxon>Formivibrio</taxon>
    </lineage>
</organism>
<dbReference type="STRING" id="83765.SAMN05660284_01961"/>
<proteinExistence type="predicted"/>
<accession>A0A1I5ARR9</accession>
<name>A0A1I5ARR9_9NEIS</name>
<gene>
    <name evidence="1" type="ORF">SAMN05660284_01961</name>
</gene>
<dbReference type="OrthoDB" id="9999987at2"/>
<keyword evidence="2" id="KW-1185">Reference proteome</keyword>
<evidence type="ECO:0000313" key="2">
    <source>
        <dbReference type="Proteomes" id="UP000242869"/>
    </source>
</evidence>
<sequence length="146" mass="16112">MQNRFSLKLLVAAILSIPLLVAGDSSQLVLGSLFSYRLNRIEVPTQLSALTPFDWNEVCASHPYDGDFRHPVTGRIYPAPLEHAHDGTWVLLFLDAKGEPRHLTGKSPFIEDFSGCILRRHAIISPSAAGRQSKTFSVQSSASPRE</sequence>